<evidence type="ECO:0000256" key="4">
    <source>
        <dbReference type="ARBA" id="ARBA00022729"/>
    </source>
</evidence>
<feature type="signal peptide" evidence="5">
    <location>
        <begin position="1"/>
        <end position="19"/>
    </location>
</feature>
<evidence type="ECO:0000313" key="7">
    <source>
        <dbReference type="EMBL" id="KAF4128282.1"/>
    </source>
</evidence>
<dbReference type="GO" id="GO:0005576">
    <property type="term" value="C:extracellular region"/>
    <property type="evidence" value="ECO:0007669"/>
    <property type="project" value="UniProtKB-SubCell"/>
</dbReference>
<evidence type="ECO:0000313" key="8">
    <source>
        <dbReference type="EMBL" id="KAF4140002.1"/>
    </source>
</evidence>
<evidence type="ECO:0000256" key="2">
    <source>
        <dbReference type="ARBA" id="ARBA00010400"/>
    </source>
</evidence>
<evidence type="ECO:0000313" key="9">
    <source>
        <dbReference type="Proteomes" id="UP000704712"/>
    </source>
</evidence>
<dbReference type="InterPro" id="IPR031825">
    <property type="entry name" value="RXLR"/>
</dbReference>
<proteinExistence type="inferred from homology"/>
<sequence length="154" mass="17711">MYLIYVLLTVAALLRSCCASVTAGYSVAGLAQGGSDKRLLRDNQRDNVDRAMDVAADEERAGQGLVNRILGRNDLKMEKLSRMMNDEAFKMKMFKNWDNHHQSIGKIRENMVFKRNPHYKKLLEEYLNEFKRTSPKVKKLKPSKPSTGNRVRFS</sequence>
<keyword evidence="3 5" id="KW-0964">Secreted</keyword>
<evidence type="ECO:0000256" key="3">
    <source>
        <dbReference type="ARBA" id="ARBA00022525"/>
    </source>
</evidence>
<evidence type="ECO:0000256" key="5">
    <source>
        <dbReference type="RuleBase" id="RU367124"/>
    </source>
</evidence>
<organism evidence="7 9">
    <name type="scientific">Phytophthora infestans</name>
    <name type="common">Potato late blight agent</name>
    <name type="synonym">Botrytis infestans</name>
    <dbReference type="NCBI Taxonomy" id="4787"/>
    <lineage>
        <taxon>Eukaryota</taxon>
        <taxon>Sar</taxon>
        <taxon>Stramenopiles</taxon>
        <taxon>Oomycota</taxon>
        <taxon>Peronosporomycetes</taxon>
        <taxon>Peronosporales</taxon>
        <taxon>Peronosporaceae</taxon>
        <taxon>Phytophthora</taxon>
    </lineage>
</organism>
<comment type="function">
    <text evidence="5">Effector that suppresses plant defense responses during pathogen infection.</text>
</comment>
<dbReference type="Pfam" id="PF16810">
    <property type="entry name" value="RXLR"/>
    <property type="match status" value="1"/>
</dbReference>
<comment type="subcellular location">
    <subcellularLocation>
        <location evidence="1 5">Secreted</location>
    </subcellularLocation>
</comment>
<dbReference type="EMBL" id="JAACNO010003143">
    <property type="protein sequence ID" value="KAF4128282.1"/>
    <property type="molecule type" value="Genomic_DNA"/>
</dbReference>
<name>A0A8S9TKY8_PHYIN</name>
<dbReference type="EMBL" id="JAACNO010001519">
    <property type="protein sequence ID" value="KAF4140002.1"/>
    <property type="molecule type" value="Genomic_DNA"/>
</dbReference>
<comment type="caution">
    <text evidence="7">The sequence shown here is derived from an EMBL/GenBank/DDBJ whole genome shotgun (WGS) entry which is preliminary data.</text>
</comment>
<comment type="domain">
    <text evidence="5">The RxLR-dEER motif acts to carry the protein into the host cell cytoplasm through binding to cell surface phosphatidylinositol-3-phosphate.</text>
</comment>
<evidence type="ECO:0000256" key="6">
    <source>
        <dbReference type="SAM" id="MobiDB-lite"/>
    </source>
</evidence>
<feature type="region of interest" description="Disordered" evidence="6">
    <location>
        <begin position="134"/>
        <end position="154"/>
    </location>
</feature>
<protein>
    <recommendedName>
        <fullName evidence="5">RxLR effector protein</fullName>
    </recommendedName>
</protein>
<evidence type="ECO:0000256" key="1">
    <source>
        <dbReference type="ARBA" id="ARBA00004613"/>
    </source>
</evidence>
<dbReference type="AlphaFoldDB" id="A0A8S9TKY8"/>
<accession>A0A8S9TKY8</accession>
<comment type="similarity">
    <text evidence="2 5">Belongs to the RxLR effector family.</text>
</comment>
<keyword evidence="4 5" id="KW-0732">Signal</keyword>
<dbReference type="Proteomes" id="UP000704712">
    <property type="component" value="Unassembled WGS sequence"/>
</dbReference>
<feature type="chain" id="PRO_5035955179" description="RxLR effector protein" evidence="5">
    <location>
        <begin position="20"/>
        <end position="154"/>
    </location>
</feature>
<reference evidence="7" key="1">
    <citation type="submission" date="2020-03" db="EMBL/GenBank/DDBJ databases">
        <title>Hybrid Assembly of Korean Phytophthora infestans isolates.</title>
        <authorList>
            <person name="Prokchorchik M."/>
            <person name="Lee Y."/>
            <person name="Seo J."/>
            <person name="Cho J.-H."/>
            <person name="Park Y.-E."/>
            <person name="Jang D.-C."/>
            <person name="Im J.-S."/>
            <person name="Choi J.-G."/>
            <person name="Park H.-J."/>
            <person name="Lee G.-B."/>
            <person name="Lee Y.-G."/>
            <person name="Hong S.-Y."/>
            <person name="Cho K."/>
            <person name="Sohn K.H."/>
        </authorList>
    </citation>
    <scope>NUCLEOTIDE SEQUENCE</scope>
    <source>
        <strain evidence="7">KR_2_A2</strain>
    </source>
</reference>
<gene>
    <name evidence="8" type="ORF">GN958_ATG10752</name>
    <name evidence="7" type="ORF">GN958_ATG22544</name>
</gene>